<sequence>MNSLVRSITLKESLTSTVISASHVRGHYEFRALQRHELVPSSCLQHKICKRHNKLLEVFCVDDKSCVCIRCMSDRHCGHKTTSAAEAWKEQKTLLSVMQRKSQQQIKVQELELLSLSKAVKHFSTSAQAMLNLNDKIRNTIVEACEKMFSKVNELVRRRESMVLIRATVLQEHTGNELAALKIRDAELCELGQTEDYIYFLQKFQALSTSGSDILGFVKEQPSFDLLSIESTLSELKKSLEELFQKNIDMFSYQTDVSKLKFHIVSAHDDLEISHDGQKVEDYDWHVPFRSGNPEQFTYWKQVLCVEEVKSRSYWEAPWSGTGVHFAVSYNSIVRKDGGNKSRFGYNKLSWSLACFNHECYFIHNGVKTNILTPKCSRIEVYVDVKARSLSFCCISDSEAMTLLHKECTVFSEPLYAGFTLVSRSSVTLCS</sequence>
<name>A0A5A9PFK5_9TELE</name>
<keyword evidence="1" id="KW-0479">Metal-binding</keyword>
<dbReference type="InterPro" id="IPR058030">
    <property type="entry name" value="TRIM8/14/16/25/29/45/65_CC"/>
</dbReference>
<dbReference type="Proteomes" id="UP000324632">
    <property type="component" value="Chromosome 5"/>
</dbReference>
<dbReference type="InterPro" id="IPR051051">
    <property type="entry name" value="E3_ubiq-ligase_TRIM/RNF"/>
</dbReference>
<dbReference type="InterPro" id="IPR000315">
    <property type="entry name" value="Znf_B-box"/>
</dbReference>
<evidence type="ECO:0000256" key="3">
    <source>
        <dbReference type="ARBA" id="ARBA00022833"/>
    </source>
</evidence>
<dbReference type="PANTHER" id="PTHR25465">
    <property type="entry name" value="B-BOX DOMAIN CONTAINING"/>
    <property type="match status" value="1"/>
</dbReference>
<feature type="domain" description="B box-type" evidence="5">
    <location>
        <begin position="44"/>
        <end position="84"/>
    </location>
</feature>
<dbReference type="PANTHER" id="PTHR25465:SF14">
    <property type="entry name" value="E3 UBIQUITIN-PROTEIN LIGASE TRIM65"/>
    <property type="match status" value="1"/>
</dbReference>
<evidence type="ECO:0000313" key="7">
    <source>
        <dbReference type="EMBL" id="KAA0721184.1"/>
    </source>
</evidence>
<evidence type="ECO:0000256" key="1">
    <source>
        <dbReference type="ARBA" id="ARBA00022723"/>
    </source>
</evidence>
<dbReference type="Pfam" id="PF00643">
    <property type="entry name" value="zf-B_box"/>
    <property type="match status" value="1"/>
</dbReference>
<reference evidence="7 8" key="1">
    <citation type="journal article" date="2019" name="Mol. Ecol. Resour.">
        <title>Chromosome-level genome assembly of Triplophysa tibetana, a fish adapted to the harsh high-altitude environment of the Tibetan Plateau.</title>
        <authorList>
            <person name="Yang X."/>
            <person name="Liu H."/>
            <person name="Ma Z."/>
            <person name="Zou Y."/>
            <person name="Zou M."/>
            <person name="Mao Y."/>
            <person name="Li X."/>
            <person name="Wang H."/>
            <person name="Chen T."/>
            <person name="Wang W."/>
            <person name="Yang R."/>
        </authorList>
    </citation>
    <scope>NUCLEOTIDE SEQUENCE [LARGE SCALE GENOMIC DNA]</scope>
    <source>
        <strain evidence="7">TTIB1903HZAU</strain>
        <tissue evidence="7">Muscle</tissue>
    </source>
</reference>
<keyword evidence="2 4" id="KW-0863">Zinc-finger</keyword>
<evidence type="ECO:0000256" key="4">
    <source>
        <dbReference type="PROSITE-ProRule" id="PRU00024"/>
    </source>
</evidence>
<protein>
    <submittedName>
        <fullName evidence="7">Uncharacterized protein</fullName>
    </submittedName>
</protein>
<organism evidence="7 8">
    <name type="scientific">Triplophysa tibetana</name>
    <dbReference type="NCBI Taxonomy" id="1572043"/>
    <lineage>
        <taxon>Eukaryota</taxon>
        <taxon>Metazoa</taxon>
        <taxon>Chordata</taxon>
        <taxon>Craniata</taxon>
        <taxon>Vertebrata</taxon>
        <taxon>Euteleostomi</taxon>
        <taxon>Actinopterygii</taxon>
        <taxon>Neopterygii</taxon>
        <taxon>Teleostei</taxon>
        <taxon>Ostariophysi</taxon>
        <taxon>Cypriniformes</taxon>
        <taxon>Nemacheilidae</taxon>
        <taxon>Triplophysa</taxon>
    </lineage>
</organism>
<dbReference type="GO" id="GO:0008270">
    <property type="term" value="F:zinc ion binding"/>
    <property type="evidence" value="ECO:0007669"/>
    <property type="project" value="UniProtKB-KW"/>
</dbReference>
<comment type="caution">
    <text evidence="7">The sequence shown here is derived from an EMBL/GenBank/DDBJ whole genome shotgun (WGS) entry which is preliminary data.</text>
</comment>
<dbReference type="SUPFAM" id="SSF57845">
    <property type="entry name" value="B-box zinc-binding domain"/>
    <property type="match status" value="1"/>
</dbReference>
<dbReference type="PROSITE" id="PS50188">
    <property type="entry name" value="B302_SPRY"/>
    <property type="match status" value="1"/>
</dbReference>
<dbReference type="InterPro" id="IPR001870">
    <property type="entry name" value="B30.2/SPRY"/>
</dbReference>
<keyword evidence="3" id="KW-0862">Zinc</keyword>
<evidence type="ECO:0000259" key="5">
    <source>
        <dbReference type="PROSITE" id="PS50119"/>
    </source>
</evidence>
<dbReference type="AlphaFoldDB" id="A0A5A9PFK5"/>
<dbReference type="Gene3D" id="2.60.120.920">
    <property type="match status" value="1"/>
</dbReference>
<accession>A0A5A9PFK5</accession>
<dbReference type="CDD" id="cd19769">
    <property type="entry name" value="Bbox2_TRIM16-like"/>
    <property type="match status" value="1"/>
</dbReference>
<evidence type="ECO:0000259" key="6">
    <source>
        <dbReference type="PROSITE" id="PS50188"/>
    </source>
</evidence>
<dbReference type="SUPFAM" id="SSF49899">
    <property type="entry name" value="Concanavalin A-like lectins/glucanases"/>
    <property type="match status" value="1"/>
</dbReference>
<dbReference type="EMBL" id="SOYY01000005">
    <property type="protein sequence ID" value="KAA0721184.1"/>
    <property type="molecule type" value="Genomic_DNA"/>
</dbReference>
<dbReference type="InterPro" id="IPR043136">
    <property type="entry name" value="B30.2/SPRY_sf"/>
</dbReference>
<dbReference type="Gene3D" id="3.30.160.60">
    <property type="entry name" value="Classic Zinc Finger"/>
    <property type="match status" value="1"/>
</dbReference>
<evidence type="ECO:0000256" key="2">
    <source>
        <dbReference type="ARBA" id="ARBA00022771"/>
    </source>
</evidence>
<dbReference type="PROSITE" id="PS50119">
    <property type="entry name" value="ZF_BBOX"/>
    <property type="match status" value="1"/>
</dbReference>
<proteinExistence type="predicted"/>
<keyword evidence="8" id="KW-1185">Reference proteome</keyword>
<evidence type="ECO:0000313" key="8">
    <source>
        <dbReference type="Proteomes" id="UP000324632"/>
    </source>
</evidence>
<gene>
    <name evidence="7" type="ORF">E1301_Tti018737</name>
</gene>
<dbReference type="Pfam" id="PF25600">
    <property type="entry name" value="TRIM_CC"/>
    <property type="match status" value="1"/>
</dbReference>
<feature type="domain" description="B30.2/SPRY" evidence="6">
    <location>
        <begin position="240"/>
        <end position="431"/>
    </location>
</feature>
<dbReference type="InterPro" id="IPR013320">
    <property type="entry name" value="ConA-like_dom_sf"/>
</dbReference>